<dbReference type="Proteomes" id="UP000548726">
    <property type="component" value="Unassembled WGS sequence"/>
</dbReference>
<keyword evidence="2" id="KW-1185">Reference proteome</keyword>
<name>A0A6V8ICS3_9PROT</name>
<reference evidence="1 2" key="1">
    <citation type="journal article" date="2020" name="Cell Rep.">
        <title>Local necrotic cells trigger systemic immune activation via gut microbiome dysbiosis in Drosophila.</title>
        <authorList>
            <person name="Kosakamoto H."/>
            <person name="Yamauchi T."/>
            <person name="Akuzawa-Tokita Y."/>
            <person name="Nishimura K."/>
            <person name="Soga T."/>
            <person name="Murakami T."/>
            <person name="Mori H."/>
            <person name="Yamamoto K."/>
            <person name="Miyazaki R."/>
            <person name="Koto A."/>
            <person name="Miura M."/>
            <person name="Obata F."/>
        </authorList>
    </citation>
    <scope>NUCLEOTIDE SEQUENCE [LARGE SCALE GENOMIC DNA]</scope>
    <source>
        <strain evidence="1 2">Ai</strain>
    </source>
</reference>
<protein>
    <submittedName>
        <fullName evidence="1">Uncharacterized protein</fullName>
    </submittedName>
</protein>
<accession>A0A6V8ICS3</accession>
<gene>
    <name evidence="1" type="ORF">DmAi_29510</name>
</gene>
<dbReference type="EMBL" id="BLJP01000030">
    <property type="protein sequence ID" value="GFE94892.1"/>
    <property type="molecule type" value="Genomic_DNA"/>
</dbReference>
<evidence type="ECO:0000313" key="1">
    <source>
        <dbReference type="EMBL" id="GFE94892.1"/>
    </source>
</evidence>
<dbReference type="OrthoDB" id="7432542at2"/>
<evidence type="ECO:0000313" key="2">
    <source>
        <dbReference type="Proteomes" id="UP000548726"/>
    </source>
</evidence>
<dbReference type="AlphaFoldDB" id="A0A6V8ICS3"/>
<sequence length="276" mass="31188">MTPLAKDITKDSIRRNNGKYIGVYNKEIVDAQMFDVSKIHEFACANSPNIINKNGSFLFNDLFFLPSNPTWIEWIDDTGERLGIFLKKLDSTDHMVFEFFKNGPSRSILGVFENVFEESDVNKMGFRETKHSSGLLSPEDTTNFYTEVFRIITIHLAFINTPRIIGRKIHLPHASFQRKLAKAKGTIGKYPIQAWTELILEVTPPKDESDAPACETVLTGEKALHFVRSHLRIVGGKLVRVSAHWRGNAALGIKRTRYSVVPPKNGVWPEYAGALP</sequence>
<proteinExistence type="predicted"/>
<dbReference type="RefSeq" id="WP_143217663.1">
    <property type="nucleotide sequence ID" value="NZ_BLJP01000030.1"/>
</dbReference>
<organism evidence="1 2">
    <name type="scientific">Acetobacter persici</name>
    <dbReference type="NCBI Taxonomy" id="1076596"/>
    <lineage>
        <taxon>Bacteria</taxon>
        <taxon>Pseudomonadati</taxon>
        <taxon>Pseudomonadota</taxon>
        <taxon>Alphaproteobacteria</taxon>
        <taxon>Acetobacterales</taxon>
        <taxon>Acetobacteraceae</taxon>
        <taxon>Acetobacter</taxon>
    </lineage>
</organism>
<comment type="caution">
    <text evidence="1">The sequence shown here is derived from an EMBL/GenBank/DDBJ whole genome shotgun (WGS) entry which is preliminary data.</text>
</comment>